<organism evidence="1 2">
    <name type="scientific">Choristoneura fumiferana</name>
    <name type="common">Spruce budworm moth</name>
    <name type="synonym">Archips fumiferana</name>
    <dbReference type="NCBI Taxonomy" id="7141"/>
    <lineage>
        <taxon>Eukaryota</taxon>
        <taxon>Metazoa</taxon>
        <taxon>Ecdysozoa</taxon>
        <taxon>Arthropoda</taxon>
        <taxon>Hexapoda</taxon>
        <taxon>Insecta</taxon>
        <taxon>Pterygota</taxon>
        <taxon>Neoptera</taxon>
        <taxon>Endopterygota</taxon>
        <taxon>Lepidoptera</taxon>
        <taxon>Glossata</taxon>
        <taxon>Ditrysia</taxon>
        <taxon>Tortricoidea</taxon>
        <taxon>Tortricidae</taxon>
        <taxon>Tortricinae</taxon>
        <taxon>Choristoneura</taxon>
    </lineage>
</organism>
<evidence type="ECO:0000313" key="1">
    <source>
        <dbReference type="EMBL" id="KAI8431542.1"/>
    </source>
</evidence>
<gene>
    <name evidence="1" type="ORF">MSG28_016037</name>
</gene>
<reference evidence="1 2" key="1">
    <citation type="journal article" date="2022" name="Genome Biol. Evol.">
        <title>The Spruce Budworm Genome: Reconstructing the Evolutionary History of Antifreeze Proteins.</title>
        <authorList>
            <person name="Beliveau C."/>
            <person name="Gagne P."/>
            <person name="Picq S."/>
            <person name="Vernygora O."/>
            <person name="Keeling C.I."/>
            <person name="Pinkney K."/>
            <person name="Doucet D."/>
            <person name="Wen F."/>
            <person name="Johnston J.S."/>
            <person name="Maaroufi H."/>
            <person name="Boyle B."/>
            <person name="Laroche J."/>
            <person name="Dewar K."/>
            <person name="Juretic N."/>
            <person name="Blackburn G."/>
            <person name="Nisole A."/>
            <person name="Brunet B."/>
            <person name="Brandao M."/>
            <person name="Lumley L."/>
            <person name="Duan J."/>
            <person name="Quan G."/>
            <person name="Lucarotti C.J."/>
            <person name="Roe A.D."/>
            <person name="Sperling F.A.H."/>
            <person name="Levesque R.C."/>
            <person name="Cusson M."/>
        </authorList>
    </citation>
    <scope>NUCLEOTIDE SEQUENCE [LARGE SCALE GENOMIC DNA]</scope>
    <source>
        <strain evidence="1">Glfc:IPQL:Cfum</strain>
    </source>
</reference>
<name>A0ACC0K505_CHOFU</name>
<dbReference type="EMBL" id="CM046130">
    <property type="protein sequence ID" value="KAI8431542.1"/>
    <property type="molecule type" value="Genomic_DNA"/>
</dbReference>
<keyword evidence="2" id="KW-1185">Reference proteome</keyword>
<comment type="caution">
    <text evidence="1">The sequence shown here is derived from an EMBL/GenBank/DDBJ whole genome shotgun (WGS) entry which is preliminary data.</text>
</comment>
<sequence length="150" mass="17233">MAYRGQRYYSSESESSSDDDRSVASSNRSVQSARSNNSSRAEVWCCRECSREFSSRQGLNCHITTMHERARPSRETPELERFGQLSMRSSDRFQCTRCGSDYATQGNLNRHLREYHGAGASAAPRVNVRSQTNVQNNVRIQNNYFYIKKN</sequence>
<proteinExistence type="predicted"/>
<dbReference type="Proteomes" id="UP001064048">
    <property type="component" value="Chromosome 30"/>
</dbReference>
<protein>
    <submittedName>
        <fullName evidence="1">Uncharacterized protein</fullName>
    </submittedName>
</protein>
<accession>A0ACC0K505</accession>
<evidence type="ECO:0000313" key="2">
    <source>
        <dbReference type="Proteomes" id="UP001064048"/>
    </source>
</evidence>